<evidence type="ECO:0000256" key="3">
    <source>
        <dbReference type="NCBIfam" id="TIGR00112"/>
    </source>
</evidence>
<dbReference type="InterPro" id="IPR053790">
    <property type="entry name" value="P5CR-like_CS"/>
</dbReference>
<keyword evidence="2" id="KW-0963">Cytoplasm</keyword>
<keyword evidence="2 4" id="KW-0641">Proline biosynthesis</keyword>
<keyword evidence="2 4" id="KW-0028">Amino-acid biosynthesis</keyword>
<feature type="domain" description="Pyrroline-5-carboxylate reductase catalytic N-terminal" evidence="5">
    <location>
        <begin position="4"/>
        <end position="99"/>
    </location>
</feature>
<dbReference type="SUPFAM" id="SSF51735">
    <property type="entry name" value="NAD(P)-binding Rossmann-fold domains"/>
    <property type="match status" value="1"/>
</dbReference>
<sequence>MKNIGIIGAGSMAEAMLSGFIQGEVYDAQHIYVTNKSNAERLNDLQRQYGVNISLNKKEILEKADLIFLAMKPKDVKEAIHSIKRYVTEKHLFISVLAGVSTSVIEEMLEKKVPVIRAMPNTSASIRLSATGMAKGAYATDEQLTFAKNLFKAIGTVEIVEEEQLDAVTGLAGSGPAYIYYLVEAMELAGKEVGLDEETARSFIIQTLYGASEMLKQTKKDASVLRKEVTSPGGTTEAGIHVLKTNGFKEMMIECVKQAQARSKELKHSFNEMLLKERA</sequence>
<comment type="catalytic activity">
    <reaction evidence="2 4">
        <text>L-proline + NADP(+) = (S)-1-pyrroline-5-carboxylate + NADPH + 2 H(+)</text>
        <dbReference type="Rhea" id="RHEA:14109"/>
        <dbReference type="ChEBI" id="CHEBI:15378"/>
        <dbReference type="ChEBI" id="CHEBI:17388"/>
        <dbReference type="ChEBI" id="CHEBI:57783"/>
        <dbReference type="ChEBI" id="CHEBI:58349"/>
        <dbReference type="ChEBI" id="CHEBI:60039"/>
        <dbReference type="EC" id="1.5.1.2"/>
    </reaction>
</comment>
<dbReference type="InterPro" id="IPR029036">
    <property type="entry name" value="P5CR_dimer"/>
</dbReference>
<dbReference type="PANTHER" id="PTHR11645:SF49">
    <property type="entry name" value="PYRROLINE-5-CARBOXYLATE REDUCTASE 1"/>
    <property type="match status" value="1"/>
</dbReference>
<dbReference type="Gene3D" id="3.40.50.720">
    <property type="entry name" value="NAD(P)-binding Rossmann-like Domain"/>
    <property type="match status" value="1"/>
</dbReference>
<evidence type="ECO:0000259" key="5">
    <source>
        <dbReference type="Pfam" id="PF03807"/>
    </source>
</evidence>
<dbReference type="InterPro" id="IPR000304">
    <property type="entry name" value="Pyrroline-COOH_reductase"/>
</dbReference>
<dbReference type="Pfam" id="PF14748">
    <property type="entry name" value="P5CR_dimer"/>
    <property type="match status" value="1"/>
</dbReference>
<evidence type="ECO:0000256" key="4">
    <source>
        <dbReference type="RuleBase" id="RU003903"/>
    </source>
</evidence>
<comment type="similarity">
    <text evidence="1 2 4">Belongs to the pyrroline-5-carboxylate reductase family.</text>
</comment>
<evidence type="ECO:0000256" key="1">
    <source>
        <dbReference type="ARBA" id="ARBA00005525"/>
    </source>
</evidence>
<comment type="function">
    <text evidence="2">Catalyzes the reduction of 1-pyrroline-5-carboxylate (PCA) to L-proline.</text>
</comment>
<keyword evidence="2 4" id="KW-0521">NADP</keyword>
<reference evidence="7 8" key="1">
    <citation type="submission" date="2023-07" db="EMBL/GenBank/DDBJ databases">
        <title>Genomic Encyclopedia of Type Strains, Phase IV (KMG-IV): sequencing the most valuable type-strain genomes for metagenomic binning, comparative biology and taxonomic classification.</title>
        <authorList>
            <person name="Goeker M."/>
        </authorList>
    </citation>
    <scope>NUCLEOTIDE SEQUENCE [LARGE SCALE GENOMIC DNA]</scope>
    <source>
        <strain evidence="7 8">DSM 19092</strain>
    </source>
</reference>
<feature type="domain" description="Pyrroline-5-carboxylate reductase dimerisation" evidence="6">
    <location>
        <begin position="162"/>
        <end position="266"/>
    </location>
</feature>
<accession>A0ABT9VKE0</accession>
<dbReference type="Gene3D" id="1.10.3730.10">
    <property type="entry name" value="ProC C-terminal domain-like"/>
    <property type="match status" value="1"/>
</dbReference>
<comment type="catalytic activity">
    <reaction evidence="2">
        <text>L-proline + NAD(+) = (S)-1-pyrroline-5-carboxylate + NADH + 2 H(+)</text>
        <dbReference type="Rhea" id="RHEA:14105"/>
        <dbReference type="ChEBI" id="CHEBI:15378"/>
        <dbReference type="ChEBI" id="CHEBI:17388"/>
        <dbReference type="ChEBI" id="CHEBI:57540"/>
        <dbReference type="ChEBI" id="CHEBI:57945"/>
        <dbReference type="ChEBI" id="CHEBI:60039"/>
        <dbReference type="EC" id="1.5.1.2"/>
    </reaction>
</comment>
<proteinExistence type="inferred from homology"/>
<keyword evidence="8" id="KW-1185">Reference proteome</keyword>
<evidence type="ECO:0000313" key="8">
    <source>
        <dbReference type="Proteomes" id="UP001225646"/>
    </source>
</evidence>
<dbReference type="HAMAP" id="MF_01925">
    <property type="entry name" value="P5C_reductase"/>
    <property type="match status" value="1"/>
</dbReference>
<name>A0ABT9VKE0_9BACI</name>
<dbReference type="PANTHER" id="PTHR11645">
    <property type="entry name" value="PYRROLINE-5-CARBOXYLATE REDUCTASE"/>
    <property type="match status" value="1"/>
</dbReference>
<dbReference type="EC" id="1.5.1.2" evidence="2 3"/>
<evidence type="ECO:0000313" key="7">
    <source>
        <dbReference type="EMBL" id="MDQ0161440.1"/>
    </source>
</evidence>
<dbReference type="EMBL" id="JAUSTR010000001">
    <property type="protein sequence ID" value="MDQ0161440.1"/>
    <property type="molecule type" value="Genomic_DNA"/>
</dbReference>
<comment type="pathway">
    <text evidence="2 4">Amino-acid biosynthesis; L-proline biosynthesis; L-proline from L-glutamate 5-semialdehyde: step 1/1.</text>
</comment>
<keyword evidence="2 4" id="KW-0560">Oxidoreductase</keyword>
<comment type="caution">
    <text evidence="7">The sequence shown here is derived from an EMBL/GenBank/DDBJ whole genome shotgun (WGS) entry which is preliminary data.</text>
</comment>
<dbReference type="InterPro" id="IPR036291">
    <property type="entry name" value="NAD(P)-bd_dom_sf"/>
</dbReference>
<comment type="subcellular location">
    <subcellularLocation>
        <location evidence="2">Cytoplasm</location>
    </subcellularLocation>
</comment>
<dbReference type="Proteomes" id="UP001225646">
    <property type="component" value="Unassembled WGS sequence"/>
</dbReference>
<dbReference type="InterPro" id="IPR008927">
    <property type="entry name" value="6-PGluconate_DH-like_C_sf"/>
</dbReference>
<evidence type="ECO:0000259" key="6">
    <source>
        <dbReference type="Pfam" id="PF14748"/>
    </source>
</evidence>
<dbReference type="Pfam" id="PF03807">
    <property type="entry name" value="F420_oxidored"/>
    <property type="match status" value="1"/>
</dbReference>
<dbReference type="SUPFAM" id="SSF48179">
    <property type="entry name" value="6-phosphogluconate dehydrogenase C-terminal domain-like"/>
    <property type="match status" value="1"/>
</dbReference>
<dbReference type="PIRSF" id="PIRSF000193">
    <property type="entry name" value="Pyrrol-5-carb_rd"/>
    <property type="match status" value="1"/>
</dbReference>
<dbReference type="NCBIfam" id="TIGR00112">
    <property type="entry name" value="proC"/>
    <property type="match status" value="1"/>
</dbReference>
<organism evidence="7 8">
    <name type="scientific">Aeribacillus alveayuensis</name>
    <dbReference type="NCBI Taxonomy" id="279215"/>
    <lineage>
        <taxon>Bacteria</taxon>
        <taxon>Bacillati</taxon>
        <taxon>Bacillota</taxon>
        <taxon>Bacilli</taxon>
        <taxon>Bacillales</taxon>
        <taxon>Bacillaceae</taxon>
        <taxon>Aeribacillus</taxon>
    </lineage>
</organism>
<dbReference type="GO" id="GO:0004735">
    <property type="term" value="F:pyrroline-5-carboxylate reductase activity"/>
    <property type="evidence" value="ECO:0007669"/>
    <property type="project" value="UniProtKB-EC"/>
</dbReference>
<protein>
    <recommendedName>
        <fullName evidence="2 3">Pyrroline-5-carboxylate reductase</fullName>
        <shortName evidence="2">P5C reductase</shortName>
        <shortName evidence="2">P5CR</shortName>
        <ecNumber evidence="2 3">1.5.1.2</ecNumber>
    </recommendedName>
    <alternativeName>
        <fullName evidence="2">PCA reductase</fullName>
    </alternativeName>
</protein>
<dbReference type="InterPro" id="IPR028939">
    <property type="entry name" value="P5C_Rdtase_cat_N"/>
</dbReference>
<gene>
    <name evidence="2" type="primary">proC</name>
    <name evidence="7" type="ORF">J2S06_000510</name>
</gene>
<evidence type="ECO:0000256" key="2">
    <source>
        <dbReference type="HAMAP-Rule" id="MF_01925"/>
    </source>
</evidence>
<dbReference type="PROSITE" id="PS00521">
    <property type="entry name" value="P5CR"/>
    <property type="match status" value="1"/>
</dbReference>